<evidence type="ECO:0000313" key="8">
    <source>
        <dbReference type="Proteomes" id="UP001153636"/>
    </source>
</evidence>
<dbReference type="PANTHER" id="PTHR11950">
    <property type="entry name" value="RUNT RELATED"/>
    <property type="match status" value="1"/>
</dbReference>
<dbReference type="InterPro" id="IPR000040">
    <property type="entry name" value="AML1_Runt"/>
</dbReference>
<feature type="region of interest" description="Disordered" evidence="5">
    <location>
        <begin position="414"/>
        <end position="436"/>
    </location>
</feature>
<reference evidence="7" key="1">
    <citation type="submission" date="2022-01" db="EMBL/GenBank/DDBJ databases">
        <authorList>
            <person name="King R."/>
        </authorList>
    </citation>
    <scope>NUCLEOTIDE SEQUENCE</scope>
</reference>
<dbReference type="Gene3D" id="2.60.40.720">
    <property type="match status" value="1"/>
</dbReference>
<proteinExistence type="predicted"/>
<dbReference type="InterPro" id="IPR013524">
    <property type="entry name" value="Runt_dom"/>
</dbReference>
<dbReference type="GO" id="GO:0000978">
    <property type="term" value="F:RNA polymerase II cis-regulatory region sequence-specific DNA binding"/>
    <property type="evidence" value="ECO:0007669"/>
    <property type="project" value="TreeGrafter"/>
</dbReference>
<dbReference type="FunFam" id="2.60.40.720:FF:000001">
    <property type="entry name" value="Runt-related transcription factor"/>
    <property type="match status" value="1"/>
</dbReference>
<dbReference type="GO" id="GO:0005524">
    <property type="term" value="F:ATP binding"/>
    <property type="evidence" value="ECO:0007669"/>
    <property type="project" value="InterPro"/>
</dbReference>
<dbReference type="OrthoDB" id="10029800at2759"/>
<dbReference type="InterPro" id="IPR008967">
    <property type="entry name" value="p53-like_TF_DNA-bd_sf"/>
</dbReference>
<dbReference type="Pfam" id="PF00853">
    <property type="entry name" value="Runt"/>
    <property type="match status" value="1"/>
</dbReference>
<feature type="region of interest" description="Disordered" evidence="5">
    <location>
        <begin position="267"/>
        <end position="295"/>
    </location>
</feature>
<evidence type="ECO:0000256" key="5">
    <source>
        <dbReference type="SAM" id="MobiDB-lite"/>
    </source>
</evidence>
<dbReference type="PRINTS" id="PR00967">
    <property type="entry name" value="ONCOGENEAML1"/>
</dbReference>
<keyword evidence="3" id="KW-0804">Transcription</keyword>
<feature type="compositionally biased region" description="Polar residues" evidence="5">
    <location>
        <begin position="273"/>
        <end position="287"/>
    </location>
</feature>
<dbReference type="SUPFAM" id="SSF49417">
    <property type="entry name" value="p53-like transcription factors"/>
    <property type="match status" value="1"/>
</dbReference>
<dbReference type="InterPro" id="IPR012346">
    <property type="entry name" value="p53/RUNT-type_TF_DNA-bd_sf"/>
</dbReference>
<keyword evidence="2" id="KW-0805">Transcription regulation</keyword>
<evidence type="ECO:0000313" key="7">
    <source>
        <dbReference type="EMBL" id="CAH1104734.1"/>
    </source>
</evidence>
<name>A0A9P0G798_9CUCU</name>
<dbReference type="GO" id="GO:0001709">
    <property type="term" value="P:cell fate determination"/>
    <property type="evidence" value="ECO:0007669"/>
    <property type="project" value="UniProtKB-ARBA"/>
</dbReference>
<dbReference type="EMBL" id="OV651830">
    <property type="protein sequence ID" value="CAH1104734.1"/>
    <property type="molecule type" value="Genomic_DNA"/>
</dbReference>
<sequence length="436" mass="49242">MHLPVSVQTCNVSEEAWPKSAMCETSSAYQSPEFYWFEHRIHEIQSEHPGELVRTGSPYILCTQLPNHWRSNKTLPIAFKVVAVGDIGDGTIVTIRAGNDENCCAELRNCTAVMKNQVAKFNDLRFVGRSGRGKSFSITITISSSPPQVATYMKAIKVTVDGPREPRSKTSVQHQSYRTVGIGQRQFLETTSFSHLRDLEVYKNKSVRSSEGSLNSYKQETSDDNPSSTTHCPSSSWPEYTNSYAPYSPQTNYYDPHQDSAHVTPIHLPTVLPDSSSSQEYIHTSLTSPPPIFNKPELDMMSSRYSSDNNTYNPNNWPASPAAYNNNYYNHSYNQQQYLNHPPPSMVVYPTLYSTVNQSQIHFHLHAPSDKLDPYKSEPYIKGEQYLTDSASLTNPQRVETGQNSEVVHAHVDSLRLDESERTAQSQNDPSVWRPY</sequence>
<dbReference type="GO" id="GO:0000981">
    <property type="term" value="F:DNA-binding transcription factor activity, RNA polymerase II-specific"/>
    <property type="evidence" value="ECO:0007669"/>
    <property type="project" value="TreeGrafter"/>
</dbReference>
<keyword evidence="8" id="KW-1185">Reference proteome</keyword>
<comment type="subcellular location">
    <subcellularLocation>
        <location evidence="1">Nucleus</location>
    </subcellularLocation>
</comment>
<gene>
    <name evidence="7" type="ORF">PSYICH_LOCUS5778</name>
</gene>
<accession>A0A9P0G798</accession>
<dbReference type="GO" id="GO:0005634">
    <property type="term" value="C:nucleus"/>
    <property type="evidence" value="ECO:0007669"/>
    <property type="project" value="UniProtKB-SubCell"/>
</dbReference>
<dbReference type="PANTHER" id="PTHR11950:SF49">
    <property type="entry name" value="PROTEIN LOZENGE"/>
    <property type="match status" value="1"/>
</dbReference>
<feature type="domain" description="Runt" evidence="6">
    <location>
        <begin position="40"/>
        <end position="168"/>
    </location>
</feature>
<evidence type="ECO:0000256" key="2">
    <source>
        <dbReference type="ARBA" id="ARBA00023015"/>
    </source>
</evidence>
<feature type="compositionally biased region" description="Polar residues" evidence="5">
    <location>
        <begin position="207"/>
        <end position="239"/>
    </location>
</feature>
<evidence type="ECO:0000256" key="4">
    <source>
        <dbReference type="ARBA" id="ARBA00023242"/>
    </source>
</evidence>
<keyword evidence="4" id="KW-0539">Nucleus</keyword>
<dbReference type="Proteomes" id="UP001153636">
    <property type="component" value="Chromosome 18"/>
</dbReference>
<organism evidence="7 8">
    <name type="scientific">Psylliodes chrysocephalus</name>
    <dbReference type="NCBI Taxonomy" id="3402493"/>
    <lineage>
        <taxon>Eukaryota</taxon>
        <taxon>Metazoa</taxon>
        <taxon>Ecdysozoa</taxon>
        <taxon>Arthropoda</taxon>
        <taxon>Hexapoda</taxon>
        <taxon>Insecta</taxon>
        <taxon>Pterygota</taxon>
        <taxon>Neoptera</taxon>
        <taxon>Endopterygota</taxon>
        <taxon>Coleoptera</taxon>
        <taxon>Polyphaga</taxon>
        <taxon>Cucujiformia</taxon>
        <taxon>Chrysomeloidea</taxon>
        <taxon>Chrysomelidae</taxon>
        <taxon>Galerucinae</taxon>
        <taxon>Alticini</taxon>
        <taxon>Psylliodes</taxon>
    </lineage>
</organism>
<dbReference type="AlphaFoldDB" id="A0A9P0G798"/>
<dbReference type="PROSITE" id="PS51062">
    <property type="entry name" value="RUNT"/>
    <property type="match status" value="1"/>
</dbReference>
<protein>
    <recommendedName>
        <fullName evidence="6">Runt domain-containing protein</fullName>
    </recommendedName>
</protein>
<feature type="region of interest" description="Disordered" evidence="5">
    <location>
        <begin position="205"/>
        <end position="239"/>
    </location>
</feature>
<evidence type="ECO:0000256" key="3">
    <source>
        <dbReference type="ARBA" id="ARBA00023163"/>
    </source>
</evidence>
<evidence type="ECO:0000256" key="1">
    <source>
        <dbReference type="ARBA" id="ARBA00004123"/>
    </source>
</evidence>
<evidence type="ECO:0000259" key="6">
    <source>
        <dbReference type="PROSITE" id="PS51062"/>
    </source>
</evidence>